<comment type="subcellular location">
    <subcellularLocation>
        <location evidence="2">Cell membrane</location>
    </subcellularLocation>
    <subcellularLocation>
        <location evidence="1">Endomembrane system</location>
        <topology evidence="1">Multi-pass membrane protein</topology>
    </subcellularLocation>
</comment>
<dbReference type="InterPro" id="IPR004695">
    <property type="entry name" value="SLAC1/Mae1/Ssu1/TehA"/>
</dbReference>
<proteinExistence type="inferred from homology"/>
<evidence type="ECO:0000256" key="2">
    <source>
        <dbReference type="ARBA" id="ARBA00004236"/>
    </source>
</evidence>
<dbReference type="Gene3D" id="1.50.10.150">
    <property type="entry name" value="Voltage-dependent anion channel"/>
    <property type="match status" value="1"/>
</dbReference>
<dbReference type="PANTHER" id="PTHR31269">
    <property type="entry name" value="S-TYPE ANION CHANNEL SLAH3"/>
    <property type="match status" value="1"/>
</dbReference>
<dbReference type="InterPro" id="IPR030183">
    <property type="entry name" value="SLAC/SLAH"/>
</dbReference>
<evidence type="ECO:0000256" key="8">
    <source>
        <dbReference type="ARBA" id="ARBA00023065"/>
    </source>
</evidence>
<accession>A0A0B2NWT7</accession>
<keyword evidence="8" id="KW-0406">Ion transport</keyword>
<keyword evidence="4" id="KW-0813">Transport</keyword>
<dbReference type="GO" id="GO:0006873">
    <property type="term" value="P:intracellular monoatomic ion homeostasis"/>
    <property type="evidence" value="ECO:0007669"/>
    <property type="project" value="InterPro"/>
</dbReference>
<dbReference type="GO" id="GO:0008308">
    <property type="term" value="F:voltage-gated monoatomic anion channel activity"/>
    <property type="evidence" value="ECO:0007669"/>
    <property type="project" value="InterPro"/>
</dbReference>
<comment type="similarity">
    <text evidence="3">Belongs to the SLAC1 S-type anion channel family.</text>
</comment>
<dbReference type="Pfam" id="PF03595">
    <property type="entry name" value="SLAC1"/>
    <property type="match status" value="1"/>
</dbReference>
<evidence type="ECO:0000256" key="7">
    <source>
        <dbReference type="ARBA" id="ARBA00022989"/>
    </source>
</evidence>
<protein>
    <submittedName>
        <fullName evidence="11">S-type anion channel SLAH3</fullName>
    </submittedName>
</protein>
<reference evidence="11" key="1">
    <citation type="submission" date="2014-07" db="EMBL/GenBank/DDBJ databases">
        <title>Identification of a novel salt tolerance gene in wild soybean by whole-genome sequencing.</title>
        <authorList>
            <person name="Lam H.-M."/>
            <person name="Qi X."/>
            <person name="Li M.-W."/>
            <person name="Liu X."/>
            <person name="Xie M."/>
            <person name="Ni M."/>
            <person name="Xu X."/>
        </authorList>
    </citation>
    <scope>NUCLEOTIDE SEQUENCE [LARGE SCALE GENOMIC DNA]</scope>
    <source>
        <tissue evidence="11">Root</tissue>
    </source>
</reference>
<dbReference type="AlphaFoldDB" id="A0A0B2NWT7"/>
<evidence type="ECO:0000256" key="10">
    <source>
        <dbReference type="SAM" id="Phobius"/>
    </source>
</evidence>
<gene>
    <name evidence="11" type="ORF">glysoja_039630</name>
</gene>
<keyword evidence="7 10" id="KW-1133">Transmembrane helix</keyword>
<dbReference type="EMBL" id="KN670966">
    <property type="protein sequence ID" value="KHN01515.1"/>
    <property type="molecule type" value="Genomic_DNA"/>
</dbReference>
<evidence type="ECO:0000256" key="3">
    <source>
        <dbReference type="ARBA" id="ARBA00007808"/>
    </source>
</evidence>
<keyword evidence="5" id="KW-1003">Cell membrane</keyword>
<evidence type="ECO:0000256" key="1">
    <source>
        <dbReference type="ARBA" id="ARBA00004127"/>
    </source>
</evidence>
<evidence type="ECO:0000256" key="4">
    <source>
        <dbReference type="ARBA" id="ARBA00022448"/>
    </source>
</evidence>
<name>A0A0B2NWT7_GLYSO</name>
<evidence type="ECO:0000256" key="5">
    <source>
        <dbReference type="ARBA" id="ARBA00022475"/>
    </source>
</evidence>
<dbReference type="Proteomes" id="UP000053555">
    <property type="component" value="Unassembled WGS sequence"/>
</dbReference>
<dbReference type="InterPro" id="IPR038665">
    <property type="entry name" value="Voltage-dep_anion_channel_sf"/>
</dbReference>
<evidence type="ECO:0000313" key="11">
    <source>
        <dbReference type="EMBL" id="KHN01515.1"/>
    </source>
</evidence>
<keyword evidence="9 10" id="KW-0472">Membrane</keyword>
<dbReference type="GO" id="GO:0005886">
    <property type="term" value="C:plasma membrane"/>
    <property type="evidence" value="ECO:0007669"/>
    <property type="project" value="UniProtKB-SubCell"/>
</dbReference>
<dbReference type="GO" id="GO:0012505">
    <property type="term" value="C:endomembrane system"/>
    <property type="evidence" value="ECO:0007669"/>
    <property type="project" value="UniProtKB-SubCell"/>
</dbReference>
<keyword evidence="6 10" id="KW-0812">Transmembrane</keyword>
<feature type="transmembrane region" description="Helical" evidence="10">
    <location>
        <begin position="89"/>
        <end position="108"/>
    </location>
</feature>
<organism evidence="11">
    <name type="scientific">Glycine soja</name>
    <name type="common">Wild soybean</name>
    <dbReference type="NCBI Taxonomy" id="3848"/>
    <lineage>
        <taxon>Eukaryota</taxon>
        <taxon>Viridiplantae</taxon>
        <taxon>Streptophyta</taxon>
        <taxon>Embryophyta</taxon>
        <taxon>Tracheophyta</taxon>
        <taxon>Spermatophyta</taxon>
        <taxon>Magnoliopsida</taxon>
        <taxon>eudicotyledons</taxon>
        <taxon>Gunneridae</taxon>
        <taxon>Pentapetalae</taxon>
        <taxon>rosids</taxon>
        <taxon>fabids</taxon>
        <taxon>Fabales</taxon>
        <taxon>Fabaceae</taxon>
        <taxon>Papilionoideae</taxon>
        <taxon>50 kb inversion clade</taxon>
        <taxon>NPAAA clade</taxon>
        <taxon>indigoferoid/millettioid clade</taxon>
        <taxon>Phaseoleae</taxon>
        <taxon>Glycine</taxon>
        <taxon>Glycine subgen. Soja</taxon>
    </lineage>
</organism>
<evidence type="ECO:0000256" key="9">
    <source>
        <dbReference type="ARBA" id="ARBA00023136"/>
    </source>
</evidence>
<dbReference type="PANTHER" id="PTHR31269:SF2">
    <property type="entry name" value="S-TYPE ANION CHANNEL SLAH3"/>
    <property type="match status" value="1"/>
</dbReference>
<feature type="transmembrane region" description="Helical" evidence="10">
    <location>
        <begin position="56"/>
        <end position="77"/>
    </location>
</feature>
<sequence length="166" mass="18455">MSGRVHTESVEDDNSLSYTNKPLPVDLFFKTFEGPKNALKGGQSNQSQMSLKESPIFFFALGLAYYMVLFVTLSHMLPTNKAIPKDLHPVFFLFVAPSSVAAMAWAKIQGCSSQSFQRIQILTFMVGLHISDEHVVWEDIHEQRALNVFLVVGDCVLVGFQAAVEA</sequence>
<evidence type="ECO:0000256" key="6">
    <source>
        <dbReference type="ARBA" id="ARBA00022692"/>
    </source>
</evidence>